<dbReference type="Proteomes" id="UP000287033">
    <property type="component" value="Unassembled WGS sequence"/>
</dbReference>
<keyword evidence="3" id="KW-1185">Reference proteome</keyword>
<accession>A0A401TJR4</accession>
<protein>
    <submittedName>
        <fullName evidence="2">Uncharacterized protein</fullName>
    </submittedName>
</protein>
<dbReference type="AlphaFoldDB" id="A0A401TJR4"/>
<reference evidence="2 3" key="1">
    <citation type="journal article" date="2018" name="Nat. Ecol. Evol.">
        <title>Shark genomes provide insights into elasmobranch evolution and the origin of vertebrates.</title>
        <authorList>
            <person name="Hara Y"/>
            <person name="Yamaguchi K"/>
            <person name="Onimaru K"/>
            <person name="Kadota M"/>
            <person name="Koyanagi M"/>
            <person name="Keeley SD"/>
            <person name="Tatsumi K"/>
            <person name="Tanaka K"/>
            <person name="Motone F"/>
            <person name="Kageyama Y"/>
            <person name="Nozu R"/>
            <person name="Adachi N"/>
            <person name="Nishimura O"/>
            <person name="Nakagawa R"/>
            <person name="Tanegashima C"/>
            <person name="Kiyatake I"/>
            <person name="Matsumoto R"/>
            <person name="Murakumo K"/>
            <person name="Nishida K"/>
            <person name="Terakita A"/>
            <person name="Kuratani S"/>
            <person name="Sato K"/>
            <person name="Hyodo S Kuraku.S."/>
        </authorList>
    </citation>
    <scope>NUCLEOTIDE SEQUENCE [LARGE SCALE GENOMIC DNA]</scope>
</reference>
<gene>
    <name evidence="2" type="ORF">chiPu_0027248</name>
</gene>
<sequence>MGGRRRCRGPRPFSVDREAGPRGWEHPLWGSALTGTLVSGTRMSGRTLGRGVLLRMWHG</sequence>
<name>A0A401TJR4_CHIPU</name>
<organism evidence="2 3">
    <name type="scientific">Chiloscyllium punctatum</name>
    <name type="common">Brownbanded bambooshark</name>
    <name type="synonym">Hemiscyllium punctatum</name>
    <dbReference type="NCBI Taxonomy" id="137246"/>
    <lineage>
        <taxon>Eukaryota</taxon>
        <taxon>Metazoa</taxon>
        <taxon>Chordata</taxon>
        <taxon>Craniata</taxon>
        <taxon>Vertebrata</taxon>
        <taxon>Chondrichthyes</taxon>
        <taxon>Elasmobranchii</taxon>
        <taxon>Galeomorphii</taxon>
        <taxon>Galeoidea</taxon>
        <taxon>Orectolobiformes</taxon>
        <taxon>Hemiscylliidae</taxon>
        <taxon>Chiloscyllium</taxon>
    </lineage>
</organism>
<feature type="region of interest" description="Disordered" evidence="1">
    <location>
        <begin position="1"/>
        <end position="22"/>
    </location>
</feature>
<dbReference type="EMBL" id="BEZZ01098756">
    <property type="protein sequence ID" value="GCC42868.1"/>
    <property type="molecule type" value="Genomic_DNA"/>
</dbReference>
<evidence type="ECO:0000313" key="3">
    <source>
        <dbReference type="Proteomes" id="UP000287033"/>
    </source>
</evidence>
<evidence type="ECO:0000313" key="2">
    <source>
        <dbReference type="EMBL" id="GCC42868.1"/>
    </source>
</evidence>
<evidence type="ECO:0000256" key="1">
    <source>
        <dbReference type="SAM" id="MobiDB-lite"/>
    </source>
</evidence>
<feature type="non-terminal residue" evidence="2">
    <location>
        <position position="59"/>
    </location>
</feature>
<proteinExistence type="predicted"/>
<comment type="caution">
    <text evidence="2">The sequence shown here is derived from an EMBL/GenBank/DDBJ whole genome shotgun (WGS) entry which is preliminary data.</text>
</comment>